<gene>
    <name evidence="3" type="ORF">OF365_02980</name>
</gene>
<sequence>MKKKKNLKAAWLGLTPILLIPIIAASCSKDNKNQDLQGFNKKTATVYKIDAVLSQLMDERSLEGLTPEEQVVYKEELQTLNQRYLSLVNDLNANKLDEQVAMNLKKDVDAKATKILKSNSNEKYVKELEDSLYSLRSEISNLKKSNDTYKNENEALQQANKALIDKHTQEIEDMKAQLKEAIENAVDPDLEPIAKTSTSAKGFLKLLSDFLLKDFFGKLKKEFPQTYKHDETLIAQIVQSFDATNKSIAKLAENKNNLAEFEKLTLFTIKRVSLIFQYVKPEEGSITLDNPKSEYFDTLFDWRMKDLAAAIKSVTNKEVNTFKGDNAEEKTKNKNKIIEQLTNLHDSYKTAKTQADTLQKQVIYFSILDDEEHFEAALSQDKRSFSSKYNAQDVKISEFPIIQEITDQEFLDLVYREFHEIALKLSNHIKQHGDEYIRSVKFHKLYKNFTDNVNNIIRMLRDKKSLKYFNDLVYKQDLDKFLRKMKNIYYEVLKIDTSKEIKKEMQEYKSFVDTQVAMNNPNNFYGFFKKNVIDVRNKLDENDNKRIFIYQQFATNIDAEIKKMRDWTPKTFIEAYDRLINFMLIKSRVEMILQIIKLYDVTGDNLNDKTFKELVKYDLSEKFDKNIKNSEAVITNLETEIKDINTLINSIVPVPNNNDLTSDATYRIFIEKMADQMLQILKTCETNFGADGKWKYVFESPNTLINLLNELNQKIIALNSSKESKNLELLKSEFEKIKEEHHKIKIVLNGDDHPSFNGSLNKAIIDAYANEAETKAAKDLFNKVKTSLQNVQVTSDIATKENATSILNQWKTSLESLKTEVDQSTQYGKPFAILADVDNFTLKTSLSKIIDDLLAKITALLSTVDQKEIKDIKNSLEQIVNVSKEALAKFGSETDGQTSPLFKENLEAIESEKNNLESFKRRKEKNAKLAVLVPGQELFVLLRSFQNKQLTDLDAIMIPEKYQDKKLLEIIRNPFENLKKSEVVSGVWSLKGDDKNFDISDPELVNNETEKTLYEKMRKLEDAYAASILKLVNSTDETKNADLADFKKKREAYYNYLNDLHDSKKVYLTNHHARFTADLYRRPEPSEGTVGYTAYNLVNDFATLVAIDNMMTFLNEQFINPKKAS</sequence>
<name>A0ABT3BPZ8_9BACT</name>
<evidence type="ECO:0000256" key="2">
    <source>
        <dbReference type="SAM" id="SignalP"/>
    </source>
</evidence>
<organism evidence="3 4">
    <name type="scientific">Ureaplasma zalophigenitalium</name>
    <dbReference type="NCBI Taxonomy" id="907723"/>
    <lineage>
        <taxon>Bacteria</taxon>
        <taxon>Bacillati</taxon>
        <taxon>Mycoplasmatota</taxon>
        <taxon>Mycoplasmoidales</taxon>
        <taxon>Mycoplasmoidaceae</taxon>
        <taxon>Ureaplasma</taxon>
    </lineage>
</organism>
<dbReference type="RefSeq" id="WP_263818133.1">
    <property type="nucleotide sequence ID" value="NZ_JAOXHJ010000008.1"/>
</dbReference>
<comment type="caution">
    <text evidence="3">The sequence shown here is derived from an EMBL/GenBank/DDBJ whole genome shotgun (WGS) entry which is preliminary data.</text>
</comment>
<dbReference type="PROSITE" id="PS51257">
    <property type="entry name" value="PROKAR_LIPOPROTEIN"/>
    <property type="match status" value="1"/>
</dbReference>
<accession>A0ABT3BPZ8</accession>
<keyword evidence="4" id="KW-1185">Reference proteome</keyword>
<dbReference type="EMBL" id="JAOXHJ010000008">
    <property type="protein sequence ID" value="MCV3754329.1"/>
    <property type="molecule type" value="Genomic_DNA"/>
</dbReference>
<feature type="coiled-coil region" evidence="1">
    <location>
        <begin position="125"/>
        <end position="184"/>
    </location>
</feature>
<evidence type="ECO:0008006" key="5">
    <source>
        <dbReference type="Google" id="ProtNLM"/>
    </source>
</evidence>
<feature type="signal peptide" evidence="2">
    <location>
        <begin position="1"/>
        <end position="24"/>
    </location>
</feature>
<feature type="chain" id="PRO_5046663807" description="Lipoprotein" evidence="2">
    <location>
        <begin position="25"/>
        <end position="1125"/>
    </location>
</feature>
<reference evidence="3 4" key="1">
    <citation type="journal article" date="2020" name="Int. J. Syst. Evol. Microbiol.">
        <title>Ureaplasma miroungigenitalium sp. nov. isolated from northern elephant seals (Mirounga angustirostris) and Ureaplasma zalophigenitalium sp. nov. isolated from California sea lions (Zalophus californianus).</title>
        <authorList>
            <person name="Volokhov D.V."/>
            <person name="Gulland F.M."/>
            <person name="Gao Y."/>
            <person name="Chizhikov V.E."/>
        </authorList>
    </citation>
    <scope>NUCLEOTIDE SEQUENCE [LARGE SCALE GENOMIC DNA]</scope>
    <source>
        <strain evidence="3 4">CSL7644-GEN</strain>
    </source>
</reference>
<protein>
    <recommendedName>
        <fullName evidence="5">Lipoprotein</fullName>
    </recommendedName>
</protein>
<evidence type="ECO:0000256" key="1">
    <source>
        <dbReference type="SAM" id="Coils"/>
    </source>
</evidence>
<feature type="coiled-coil region" evidence="1">
    <location>
        <begin position="620"/>
        <end position="647"/>
    </location>
</feature>
<keyword evidence="1" id="KW-0175">Coiled coil</keyword>
<keyword evidence="2" id="KW-0732">Signal</keyword>
<evidence type="ECO:0000313" key="3">
    <source>
        <dbReference type="EMBL" id="MCV3754329.1"/>
    </source>
</evidence>
<proteinExistence type="predicted"/>
<dbReference type="Proteomes" id="UP001207252">
    <property type="component" value="Unassembled WGS sequence"/>
</dbReference>
<feature type="coiled-coil region" evidence="1">
    <location>
        <begin position="708"/>
        <end position="740"/>
    </location>
</feature>
<evidence type="ECO:0000313" key="4">
    <source>
        <dbReference type="Proteomes" id="UP001207252"/>
    </source>
</evidence>